<dbReference type="InParanoid" id="I7LVE6"/>
<feature type="transmembrane region" description="Helical" evidence="1">
    <location>
        <begin position="2152"/>
        <end position="2172"/>
    </location>
</feature>
<dbReference type="SUPFAM" id="SSF50998">
    <property type="entry name" value="Quinoprotein alcohol dehydrogenase-like"/>
    <property type="match status" value="1"/>
</dbReference>
<dbReference type="PANTHER" id="PTHR11319">
    <property type="entry name" value="G PROTEIN-COUPLED RECEPTOR-RELATED"/>
    <property type="match status" value="1"/>
</dbReference>
<evidence type="ECO:0000313" key="3">
    <source>
        <dbReference type="Proteomes" id="UP000009168"/>
    </source>
</evidence>
<dbReference type="EMBL" id="GG662656">
    <property type="protein sequence ID" value="EAR97980.2"/>
    <property type="molecule type" value="Genomic_DNA"/>
</dbReference>
<feature type="transmembrane region" description="Helical" evidence="1">
    <location>
        <begin position="2004"/>
        <end position="2024"/>
    </location>
</feature>
<dbReference type="OrthoDB" id="509564at2759"/>
<dbReference type="RefSeq" id="XP_001018225.2">
    <property type="nucleotide sequence ID" value="XM_001018225.2"/>
</dbReference>
<reference evidence="3" key="1">
    <citation type="journal article" date="2006" name="PLoS Biol.">
        <title>Macronuclear genome sequence of the ciliate Tetrahymena thermophila, a model eukaryote.</title>
        <authorList>
            <person name="Eisen J.A."/>
            <person name="Coyne R.S."/>
            <person name="Wu M."/>
            <person name="Wu D."/>
            <person name="Thiagarajan M."/>
            <person name="Wortman J.R."/>
            <person name="Badger J.H."/>
            <person name="Ren Q."/>
            <person name="Amedeo P."/>
            <person name="Jones K.M."/>
            <person name="Tallon L.J."/>
            <person name="Delcher A.L."/>
            <person name="Salzberg S.L."/>
            <person name="Silva J.C."/>
            <person name="Haas B.J."/>
            <person name="Majoros W.H."/>
            <person name="Farzad M."/>
            <person name="Carlton J.M."/>
            <person name="Smith R.K. Jr."/>
            <person name="Garg J."/>
            <person name="Pearlman R.E."/>
            <person name="Karrer K.M."/>
            <person name="Sun L."/>
            <person name="Manning G."/>
            <person name="Elde N.C."/>
            <person name="Turkewitz A.P."/>
            <person name="Asai D.J."/>
            <person name="Wilkes D.E."/>
            <person name="Wang Y."/>
            <person name="Cai H."/>
            <person name="Collins K."/>
            <person name="Stewart B.A."/>
            <person name="Lee S.R."/>
            <person name="Wilamowska K."/>
            <person name="Weinberg Z."/>
            <person name="Ruzzo W.L."/>
            <person name="Wloga D."/>
            <person name="Gaertig J."/>
            <person name="Frankel J."/>
            <person name="Tsao C.-C."/>
            <person name="Gorovsky M.A."/>
            <person name="Keeling P.J."/>
            <person name="Waller R.F."/>
            <person name="Patron N.J."/>
            <person name="Cherry J.M."/>
            <person name="Stover N.A."/>
            <person name="Krieger C.J."/>
            <person name="del Toro C."/>
            <person name="Ryder H.F."/>
            <person name="Williamson S.C."/>
            <person name="Barbeau R.A."/>
            <person name="Hamilton E.P."/>
            <person name="Orias E."/>
        </authorList>
    </citation>
    <scope>NUCLEOTIDE SEQUENCE [LARGE SCALE GENOMIC DNA]</scope>
    <source>
        <strain evidence="3">SB210</strain>
    </source>
</reference>
<accession>I7LVE6</accession>
<keyword evidence="3" id="KW-1185">Reference proteome</keyword>
<dbReference type="KEGG" id="tet:TTHERM_00283690"/>
<evidence type="ECO:0000313" key="2">
    <source>
        <dbReference type="EMBL" id="EAR97980.2"/>
    </source>
</evidence>
<feature type="transmembrane region" description="Helical" evidence="1">
    <location>
        <begin position="2266"/>
        <end position="2285"/>
    </location>
</feature>
<feature type="transmembrane region" description="Helical" evidence="1">
    <location>
        <begin position="1951"/>
        <end position="1984"/>
    </location>
</feature>
<feature type="transmembrane region" description="Helical" evidence="1">
    <location>
        <begin position="2291"/>
        <end position="2309"/>
    </location>
</feature>
<feature type="transmembrane region" description="Helical" evidence="1">
    <location>
        <begin position="2228"/>
        <end position="2246"/>
    </location>
</feature>
<feature type="transmembrane region" description="Helical" evidence="1">
    <location>
        <begin position="2202"/>
        <end position="2222"/>
    </location>
</feature>
<name>I7LVE6_TETTS</name>
<organism evidence="2 3">
    <name type="scientific">Tetrahymena thermophila (strain SB210)</name>
    <dbReference type="NCBI Taxonomy" id="312017"/>
    <lineage>
        <taxon>Eukaryota</taxon>
        <taxon>Sar</taxon>
        <taxon>Alveolata</taxon>
        <taxon>Ciliophora</taxon>
        <taxon>Intramacronucleata</taxon>
        <taxon>Oligohymenophorea</taxon>
        <taxon>Hymenostomatida</taxon>
        <taxon>Tetrahymenina</taxon>
        <taxon>Tetrahymenidae</taxon>
        <taxon>Tetrahymena</taxon>
    </lineage>
</organism>
<dbReference type="InterPro" id="IPR011047">
    <property type="entry name" value="Quinoprotein_ADH-like_sf"/>
</dbReference>
<dbReference type="GeneID" id="7829968"/>
<protein>
    <submittedName>
        <fullName evidence="2">Transmembrane protein, putative</fullName>
    </submittedName>
</protein>
<evidence type="ECO:0000256" key="1">
    <source>
        <dbReference type="SAM" id="Phobius"/>
    </source>
</evidence>
<dbReference type="PANTHER" id="PTHR11319:SF35">
    <property type="entry name" value="OUTER MEMBRANE PROTEIN PMPC-RELATED"/>
    <property type="match status" value="1"/>
</dbReference>
<dbReference type="Proteomes" id="UP000009168">
    <property type="component" value="Unassembled WGS sequence"/>
</dbReference>
<proteinExistence type="predicted"/>
<sequence>MQQSISSMDTNDNNNLATFCSANGQIMTWEYSTLLQPNLVDSTFITNFGSCNTIKFLYNSTALILFQNSILAIDVIQFKILNTWNFINPSSKMVNRFILAYNGNSFLLFDSCFYVFDTNFQQIFNDCSQLFDDVIVQANLDKSLYLVIQKIYSISVVFVDLAQQQLVFKGDYKSLAQIQYMKIRSFPESYPQQSNTIFEILVYFSNFTFTIFNQQLSVIASFQNIQLSQVVDISFVTSDPNDNIYVVGGITSQKSATFKYQAFALLKNETGIFQVIAASKINKLFPVYKSVNPANLAIGYTFKICFFQGIFTNIQDYYFNMGNQANFIQEAGGSQNVLMNTFQLIKSDQFYFYGDQSGQITLDITRRQFNQNVFELNAEQKQQNDFIQGVYQSLLLQKYFIVKSNILVYDLLTDQYIEQIDIQSSSKIYSFQILEQQQSIIFIQGNTLFYKNYQTNKLYSYSNLSIVTNYLLDNNNIYLYGISIVKLNFDMTVKLLINSNSDIIQSCQLASLILACKYPSGILNIFDKSNFNHVTSIQQHFIDSGYFFQIDELFQRIILYSQNIEVYNFAGFLELYINTINSPIQDLQILQNDISAQLTIYINVYDRASFNYRGQVAGAGGGNIISQQYVPPLNQILFYSSTLRFAQFFAFNLDTLQIVVSYKSALNTPSSTVAYQYDKDQGIYILLDSGGNFYFINYQIQQIQLARLIEYDQNSNYQILGFSINYENNNVFIYSQTQVFNLYLAELNNQARKYIVNKKQLFTKITTNSDANTNQNGFIIAGDQGLLYKYQNSAFENFYQFDQEIQEVVYNQNMKLLIIALTDRFIVFQNFNSNSLSVLNPWSQNSLQEITISGMFQQFICQDIYMTKDRQIYHYDFVNQAILGKISFQDSSTLILQKICSVNKPYLYLGSNIGNVLIYNQNTQNQVIINLLENQMENRQNDVQIGKFVETTTDLWVCFSSSVGIFKISLLDFSFKQIVQFSSLTTYKYIQYLNILIFDIDKQYNRVFLSFIGEKLMRVFDLSGNIISLVSLPGRTYNNLQINPSHLLAYTCFHIMIYDRQTLQYIQRIRRDNVYDFITDIIEIESQYILLVTYTKYELFKIQTKAIEALLMDQIQLQYPSFMGYEISYGQQQNNILGLSVILLSSNQIQEQRYNLVYENIQDQNKICSIDISVSTFQDVSFSINIIKTVSFPDSSQRLMIPVQDPSLNNYWNVQLVNSDLRNIDFKSTANSLVQVYSDKNLTNSKALNPIKIYNDSFLWYTKEELQMRDFSFIFEDQVGEINFNNQSLSVKYNNIQIQSQNLSNTTLLFTNMSNVVINGLYLTNLQRYLTQSNESDALMYFLNVTNVNIYNLTLDNNQMKNSSFYGLISAKNIQNFILSNLIIQNAEITHLFEFIQVQNLTINNLQINNCFYSQTNVDKHIINIVGVVNSMLSDILMSYNVNLLFIKTSNIYEDKGINYSLSTDTLNITNLKLQQNNITDSDSQSLVNIQCSFCYLENITFSKNQGNLKILQSQYLNISNSLFEYNQCLNGGALAIISSINQVKIYKSQFIHNLAFASGGAIYLENTNASIHMDAQVVITQNKALIGGGIRLYNNQLNYPQEIQKNYKNFIFGNEADLYGNNFATFLQKAIIGVFQEELNKQNGDSENIIEYKITAFEDMNLADQKQYQQILEIFNFQSGGLINLFIKLIDSEGTYLNFSFDSFYYQKYPQSIINELQFYQFKLQSQTLNQQVLINGPNVVTSFDYNDENKQFIFQQIQITSIPNQTTYLIIQPNYTSTDINVLPIQIKFNMRLCQIGEVIKQIEANIFSCYSCPLGSYSLIDTAQDLILINQILNQQGNTKESQNKQIALHDCQKCPQQALSCQNSTIFLKSGYWRINNTSTEIVECTLPFNACDQQDQTSRNGCIRGYKGPICRVCDLTGEVWDGKRYIEQFSNEQICVECGNVNSQIVFLFFTYLFLMIYIIINVLLIFNSLIYFSTCYYIRKMGILPISRNCIRDPSSFYLKILINYIQISSFLTNFSISPFPNMVLFVSEFLGNANTQVIIKCHCLISQELIKKYGLAHINQILEASLPVLTLIILLIILNIFRKFNIFKVKRFHQFTLVNFIFVFFQPNQIKFFTKQLSCTKIGSQNYVSSDLTISCGDLDYKNFTYIVSIPLLIIWITYPLVIFKLLQKRSKQLQTCYTLYYFGYYYQEYRDMFYYWEFIRIYLRIIVAVVITLSTYSNFINYQIVIMILIVYLKLMLTRNPIRNNWLQKLELQTNMILILICFLQSINMFLYSDIIQHIQYFIHYFVIFIIILFIVLYKISNSRTIIGKCFGQFLHYILPQSWYNSYKKQFGVTNWNVYKLWILVKKNLNVLVKFQALQKIVDEDQSKQLNDQTQDPNNIQNSSSLFQKISLINQVQRQLQTEFSKFKSGIQQYKSFQLQNSVNQTYIKDEIITKSKEKQELSDIFFCEQTSQYAGEINESQGTLQFYVNNNQRLEQIYQTEFKLKKNLDQLQLTFRNNDIN</sequence>
<keyword evidence="1" id="KW-0472">Membrane</keyword>
<keyword evidence="1 2" id="KW-0812">Transmembrane</keyword>
<feature type="transmembrane region" description="Helical" evidence="1">
    <location>
        <begin position="2069"/>
        <end position="2088"/>
    </location>
</feature>
<keyword evidence="1" id="KW-1133">Transmembrane helix</keyword>
<feature type="transmembrane region" description="Helical" evidence="1">
    <location>
        <begin position="2100"/>
        <end position="2118"/>
    </location>
</feature>
<gene>
    <name evidence="2" type="ORF">TTHERM_00283690</name>
</gene>
<dbReference type="SUPFAM" id="SSF69322">
    <property type="entry name" value="Tricorn protease domain 2"/>
    <property type="match status" value="1"/>
</dbReference>